<dbReference type="PANTHER" id="PTHR35734">
    <property type="entry name" value="OS01G0805200 PROTEIN"/>
    <property type="match status" value="1"/>
</dbReference>
<reference evidence="3 4" key="1">
    <citation type="submission" date="2016-10" db="EMBL/GenBank/DDBJ databases">
        <authorList>
            <person name="Cai Z."/>
        </authorList>
    </citation>
    <scope>NUCLEOTIDE SEQUENCE [LARGE SCALE GENOMIC DNA]</scope>
</reference>
<dbReference type="Proteomes" id="UP000256970">
    <property type="component" value="Unassembled WGS sequence"/>
</dbReference>
<keyword evidence="2" id="KW-0472">Membrane</keyword>
<evidence type="ECO:0000256" key="1">
    <source>
        <dbReference type="SAM" id="MobiDB-lite"/>
    </source>
</evidence>
<feature type="transmembrane region" description="Helical" evidence="2">
    <location>
        <begin position="125"/>
        <end position="145"/>
    </location>
</feature>
<organism evidence="3 4">
    <name type="scientific">Tetradesmus obliquus</name>
    <name type="common">Green alga</name>
    <name type="synonym">Acutodesmus obliquus</name>
    <dbReference type="NCBI Taxonomy" id="3088"/>
    <lineage>
        <taxon>Eukaryota</taxon>
        <taxon>Viridiplantae</taxon>
        <taxon>Chlorophyta</taxon>
        <taxon>core chlorophytes</taxon>
        <taxon>Chlorophyceae</taxon>
        <taxon>CS clade</taxon>
        <taxon>Sphaeropleales</taxon>
        <taxon>Scenedesmaceae</taxon>
        <taxon>Tetradesmus</taxon>
    </lineage>
</organism>
<evidence type="ECO:0000313" key="4">
    <source>
        <dbReference type="Proteomes" id="UP000256970"/>
    </source>
</evidence>
<dbReference type="PANTHER" id="PTHR35734:SF1">
    <property type="entry name" value="OS01G0805200 PROTEIN"/>
    <property type="match status" value="1"/>
</dbReference>
<feature type="region of interest" description="Disordered" evidence="1">
    <location>
        <begin position="182"/>
        <end position="204"/>
    </location>
</feature>
<dbReference type="EMBL" id="FNXT01000365">
    <property type="protein sequence ID" value="SZX64060.1"/>
    <property type="molecule type" value="Genomic_DNA"/>
</dbReference>
<dbReference type="STRING" id="3088.A0A383VGK5"/>
<dbReference type="Pfam" id="PF11460">
    <property type="entry name" value="DUF3007"/>
    <property type="match status" value="1"/>
</dbReference>
<feature type="transmembrane region" description="Helical" evidence="2">
    <location>
        <begin position="95"/>
        <end position="113"/>
    </location>
</feature>
<protein>
    <submittedName>
        <fullName evidence="3">Uncharacterized protein</fullName>
    </submittedName>
</protein>
<accession>A0A383VGK5</accession>
<keyword evidence="2" id="KW-1133">Transmembrane helix</keyword>
<gene>
    <name evidence="3" type="ORF">BQ4739_LOCUS4587</name>
</gene>
<proteinExistence type="predicted"/>
<evidence type="ECO:0000256" key="2">
    <source>
        <dbReference type="SAM" id="Phobius"/>
    </source>
</evidence>
<dbReference type="AlphaFoldDB" id="A0A383VGK5"/>
<keyword evidence="4" id="KW-1185">Reference proteome</keyword>
<feature type="region of interest" description="Disordered" evidence="1">
    <location>
        <begin position="1"/>
        <end position="25"/>
    </location>
</feature>
<keyword evidence="2" id="KW-0812">Transmembrane</keyword>
<sequence length="204" mass="22733">MQTLRAAHGSRLALGSSSSSSRPHISTVHVHGLTRICSAALRQPRHAAQAQPLLPSRPAQQQQQQRCSNIIPRAEPEGGREVVYNKEFGYSRKDVLIIIVALIAAGVLMYEGLQATGMTPGMAGNWVQLIIFMGICVGWVSTYLWRVANKKMTYAQQLQMYEEEVMKKRLEEMTESEVQRLMAEVESERGGAAAKPVEQQQQQQ</sequence>
<name>A0A383VGK5_TETOB</name>
<dbReference type="InterPro" id="IPR021562">
    <property type="entry name" value="DUF3007"/>
</dbReference>
<evidence type="ECO:0000313" key="3">
    <source>
        <dbReference type="EMBL" id="SZX64060.1"/>
    </source>
</evidence>